<organism evidence="11 12">
    <name type="scientific">Fusobacterium nucleatum</name>
    <dbReference type="NCBI Taxonomy" id="851"/>
    <lineage>
        <taxon>Bacteria</taxon>
        <taxon>Fusobacteriati</taxon>
        <taxon>Fusobacteriota</taxon>
        <taxon>Fusobacteriia</taxon>
        <taxon>Fusobacteriales</taxon>
        <taxon>Fusobacteriaceae</taxon>
        <taxon>Fusobacterium</taxon>
    </lineage>
</organism>
<evidence type="ECO:0000256" key="2">
    <source>
        <dbReference type="ARBA" id="ARBA00008445"/>
    </source>
</evidence>
<keyword evidence="4 10" id="KW-1003">Cell membrane</keyword>
<dbReference type="GO" id="GO:0015450">
    <property type="term" value="F:protein-transporting ATPase activity"/>
    <property type="evidence" value="ECO:0007669"/>
    <property type="project" value="UniProtKB-UniRule"/>
</dbReference>
<dbReference type="GO" id="GO:0005886">
    <property type="term" value="C:plasma membrane"/>
    <property type="evidence" value="ECO:0007669"/>
    <property type="project" value="UniProtKB-SubCell"/>
</dbReference>
<dbReference type="Proteomes" id="UP000070401">
    <property type="component" value="Unassembled WGS sequence"/>
</dbReference>
<evidence type="ECO:0000256" key="8">
    <source>
        <dbReference type="ARBA" id="ARBA00023010"/>
    </source>
</evidence>
<dbReference type="InterPro" id="IPR004692">
    <property type="entry name" value="SecG"/>
</dbReference>
<accession>A0A133P622</accession>
<dbReference type="EMBL" id="LRPY01000058">
    <property type="protein sequence ID" value="KXA23983.1"/>
    <property type="molecule type" value="Genomic_DNA"/>
</dbReference>
<protein>
    <recommendedName>
        <fullName evidence="10">Protein-export membrane protein SecG</fullName>
    </recommendedName>
</protein>
<evidence type="ECO:0000256" key="1">
    <source>
        <dbReference type="ARBA" id="ARBA00004651"/>
    </source>
</evidence>
<comment type="similarity">
    <text evidence="2 10">Belongs to the SecG family.</text>
</comment>
<keyword evidence="6 10" id="KW-0653">Protein transport</keyword>
<evidence type="ECO:0000313" key="12">
    <source>
        <dbReference type="Proteomes" id="UP000070401"/>
    </source>
</evidence>
<comment type="function">
    <text evidence="10">Involved in protein export. Participates in an early event of protein translocation.</text>
</comment>
<dbReference type="AlphaFoldDB" id="A0A133P622"/>
<dbReference type="GO" id="GO:0009306">
    <property type="term" value="P:protein secretion"/>
    <property type="evidence" value="ECO:0007669"/>
    <property type="project" value="UniProtKB-UniRule"/>
</dbReference>
<keyword evidence="8 10" id="KW-0811">Translocation</keyword>
<gene>
    <name evidence="11" type="ORF">HMPREF3221_00581</name>
</gene>
<dbReference type="NCBIfam" id="TIGR00810">
    <property type="entry name" value="secG"/>
    <property type="match status" value="1"/>
</dbReference>
<keyword evidence="5 10" id="KW-0812">Transmembrane</keyword>
<sequence>MLNKNLKGGAMSTLLNVLLFLSAFVLIVLVLIQPDRSHGMTASMGLGASNTIFGINKDGGPLAKATEVVATLFIICSLLLYLTR</sequence>
<dbReference type="Pfam" id="PF03840">
    <property type="entry name" value="SecG"/>
    <property type="match status" value="1"/>
</dbReference>
<feature type="transmembrane region" description="Helical" evidence="10">
    <location>
        <begin position="62"/>
        <end position="82"/>
    </location>
</feature>
<reference evidence="12" key="1">
    <citation type="submission" date="2016-01" db="EMBL/GenBank/DDBJ databases">
        <authorList>
            <person name="Mitreva M."/>
            <person name="Pepin K.H."/>
            <person name="Mihindukulasuriya K.A."/>
            <person name="Fulton R."/>
            <person name="Fronick C."/>
            <person name="O'Laughlin M."/>
            <person name="Miner T."/>
            <person name="Herter B."/>
            <person name="Rosa B.A."/>
            <person name="Cordes M."/>
            <person name="Tomlinson C."/>
            <person name="Wollam A."/>
            <person name="Palsikar V.B."/>
            <person name="Mardis E.R."/>
            <person name="Wilson R.K."/>
        </authorList>
    </citation>
    <scope>NUCLEOTIDE SEQUENCE [LARGE SCALE GENOMIC DNA]</scope>
    <source>
        <strain evidence="12">MJR7757B</strain>
    </source>
</reference>
<dbReference type="STRING" id="1408287.GCA_000493815_00318"/>
<evidence type="ECO:0000256" key="6">
    <source>
        <dbReference type="ARBA" id="ARBA00022927"/>
    </source>
</evidence>
<proteinExistence type="inferred from homology"/>
<feature type="transmembrane region" description="Helical" evidence="10">
    <location>
        <begin position="12"/>
        <end position="32"/>
    </location>
</feature>
<name>A0A133P622_FUSNU</name>
<dbReference type="PANTHER" id="PTHR34182">
    <property type="entry name" value="PROTEIN-EXPORT MEMBRANE PROTEIN SECG"/>
    <property type="match status" value="1"/>
</dbReference>
<evidence type="ECO:0000256" key="3">
    <source>
        <dbReference type="ARBA" id="ARBA00022448"/>
    </source>
</evidence>
<keyword evidence="12" id="KW-1185">Reference proteome</keyword>
<evidence type="ECO:0000256" key="10">
    <source>
        <dbReference type="RuleBase" id="RU365087"/>
    </source>
</evidence>
<keyword evidence="9 10" id="KW-0472">Membrane</keyword>
<evidence type="ECO:0000256" key="4">
    <source>
        <dbReference type="ARBA" id="ARBA00022475"/>
    </source>
</evidence>
<keyword evidence="3 10" id="KW-0813">Transport</keyword>
<evidence type="ECO:0000313" key="11">
    <source>
        <dbReference type="EMBL" id="KXA23983.1"/>
    </source>
</evidence>
<dbReference type="GO" id="GO:0065002">
    <property type="term" value="P:intracellular protein transmembrane transport"/>
    <property type="evidence" value="ECO:0007669"/>
    <property type="project" value="TreeGrafter"/>
</dbReference>
<dbReference type="PATRIC" id="fig|851.8.peg.586"/>
<evidence type="ECO:0000256" key="7">
    <source>
        <dbReference type="ARBA" id="ARBA00022989"/>
    </source>
</evidence>
<comment type="caution">
    <text evidence="11">The sequence shown here is derived from an EMBL/GenBank/DDBJ whole genome shotgun (WGS) entry which is preliminary data.</text>
</comment>
<evidence type="ECO:0000256" key="9">
    <source>
        <dbReference type="ARBA" id="ARBA00023136"/>
    </source>
</evidence>
<keyword evidence="7 10" id="KW-1133">Transmembrane helix</keyword>
<dbReference type="PANTHER" id="PTHR34182:SF1">
    <property type="entry name" value="PROTEIN-EXPORT MEMBRANE PROTEIN SECG"/>
    <property type="match status" value="1"/>
</dbReference>
<comment type="subcellular location">
    <subcellularLocation>
        <location evidence="1 10">Cell membrane</location>
        <topology evidence="1 10">Multi-pass membrane protein</topology>
    </subcellularLocation>
</comment>
<dbReference type="PRINTS" id="PR01651">
    <property type="entry name" value="SECGEXPORT"/>
</dbReference>
<dbReference type="GO" id="GO:0043952">
    <property type="term" value="P:protein transport by the Sec complex"/>
    <property type="evidence" value="ECO:0007669"/>
    <property type="project" value="TreeGrafter"/>
</dbReference>
<dbReference type="eggNOG" id="COG1314">
    <property type="taxonomic scope" value="Bacteria"/>
</dbReference>
<evidence type="ECO:0000256" key="5">
    <source>
        <dbReference type="ARBA" id="ARBA00022692"/>
    </source>
</evidence>